<dbReference type="RefSeq" id="WP_189489168.1">
    <property type="nucleotide sequence ID" value="NZ_BMZO01000004.1"/>
</dbReference>
<evidence type="ECO:0000313" key="2">
    <source>
        <dbReference type="EMBL" id="GHC68591.1"/>
    </source>
</evidence>
<proteinExistence type="predicted"/>
<dbReference type="Proteomes" id="UP000641137">
    <property type="component" value="Unassembled WGS sequence"/>
</dbReference>
<evidence type="ECO:0000313" key="3">
    <source>
        <dbReference type="Proteomes" id="UP000641137"/>
    </source>
</evidence>
<dbReference type="EMBL" id="BMZO01000004">
    <property type="protein sequence ID" value="GHC68591.1"/>
    <property type="molecule type" value="Genomic_DNA"/>
</dbReference>
<protein>
    <submittedName>
        <fullName evidence="2">Uncharacterized protein</fullName>
    </submittedName>
</protein>
<dbReference type="AlphaFoldDB" id="A0A8J3DMS9"/>
<feature type="compositionally biased region" description="Basic and acidic residues" evidence="1">
    <location>
        <begin position="19"/>
        <end position="41"/>
    </location>
</feature>
<name>A0A8J3DMS9_9HYPH</name>
<comment type="caution">
    <text evidence="2">The sequence shown here is derived from an EMBL/GenBank/DDBJ whole genome shotgun (WGS) entry which is preliminary data.</text>
</comment>
<evidence type="ECO:0000256" key="1">
    <source>
        <dbReference type="SAM" id="MobiDB-lite"/>
    </source>
</evidence>
<organism evidence="2 3">
    <name type="scientific">Limoniibacter endophyticus</name>
    <dbReference type="NCBI Taxonomy" id="1565040"/>
    <lineage>
        <taxon>Bacteria</taxon>
        <taxon>Pseudomonadati</taxon>
        <taxon>Pseudomonadota</taxon>
        <taxon>Alphaproteobacteria</taxon>
        <taxon>Hyphomicrobiales</taxon>
        <taxon>Bartonellaceae</taxon>
        <taxon>Limoniibacter</taxon>
    </lineage>
</organism>
<reference evidence="2" key="1">
    <citation type="journal article" date="2014" name="Int. J. Syst. Evol. Microbiol.">
        <title>Complete genome sequence of Corynebacterium casei LMG S-19264T (=DSM 44701T), isolated from a smear-ripened cheese.</title>
        <authorList>
            <consortium name="US DOE Joint Genome Institute (JGI-PGF)"/>
            <person name="Walter F."/>
            <person name="Albersmeier A."/>
            <person name="Kalinowski J."/>
            <person name="Ruckert C."/>
        </authorList>
    </citation>
    <scope>NUCLEOTIDE SEQUENCE</scope>
    <source>
        <strain evidence="2">KCTC 42097</strain>
    </source>
</reference>
<gene>
    <name evidence="2" type="ORF">GCM10010136_13450</name>
</gene>
<sequence>MKAKMANSPGDLTRTAPLDSDKSPHAEPIEANEALHRHKQEEDEPALPDTNMPGLRD</sequence>
<keyword evidence="3" id="KW-1185">Reference proteome</keyword>
<feature type="region of interest" description="Disordered" evidence="1">
    <location>
        <begin position="1"/>
        <end position="57"/>
    </location>
</feature>
<accession>A0A8J3DMS9</accession>
<reference evidence="2" key="2">
    <citation type="submission" date="2020-09" db="EMBL/GenBank/DDBJ databases">
        <authorList>
            <person name="Sun Q."/>
            <person name="Kim S."/>
        </authorList>
    </citation>
    <scope>NUCLEOTIDE SEQUENCE</scope>
    <source>
        <strain evidence="2">KCTC 42097</strain>
    </source>
</reference>